<reference evidence="2 3" key="1">
    <citation type="submission" date="2018-07" db="EMBL/GenBank/DDBJ databases">
        <title>Complete genome sequence of Spiroplasma alleghenense PLHS-1 (ATCC 51752).</title>
        <authorList>
            <person name="Chou L."/>
            <person name="Lee T.-Y."/>
            <person name="Tsai Y.-M."/>
            <person name="Kuo C.-H."/>
        </authorList>
    </citation>
    <scope>NUCLEOTIDE SEQUENCE [LARGE SCALE GENOMIC DNA]</scope>
    <source>
        <strain evidence="2 3">PLHS-1</strain>
    </source>
</reference>
<evidence type="ECO:0000256" key="1">
    <source>
        <dbReference type="SAM" id="MobiDB-lite"/>
    </source>
</evidence>
<gene>
    <name evidence="2" type="ORF">SALLE_v1c05450</name>
</gene>
<keyword evidence="3" id="KW-1185">Reference proteome</keyword>
<organism evidence="2 3">
    <name type="scientific">Spiroplasma alleghenense</name>
    <dbReference type="NCBI Taxonomy" id="216931"/>
    <lineage>
        <taxon>Bacteria</taxon>
        <taxon>Bacillati</taxon>
        <taxon>Mycoplasmatota</taxon>
        <taxon>Mollicutes</taxon>
        <taxon>Entomoplasmatales</taxon>
        <taxon>Spiroplasmataceae</taxon>
        <taxon>Spiroplasma</taxon>
    </lineage>
</organism>
<evidence type="ECO:0000313" key="2">
    <source>
        <dbReference type="EMBL" id="AXK51219.1"/>
    </source>
</evidence>
<dbReference type="EMBL" id="CP031376">
    <property type="protein sequence ID" value="AXK51219.1"/>
    <property type="molecule type" value="Genomic_DNA"/>
</dbReference>
<protein>
    <submittedName>
        <fullName evidence="2">Uncharacterized protein</fullName>
    </submittedName>
</protein>
<feature type="compositionally biased region" description="Basic and acidic residues" evidence="1">
    <location>
        <begin position="49"/>
        <end position="58"/>
    </location>
</feature>
<dbReference type="Proteomes" id="UP000254792">
    <property type="component" value="Chromosome"/>
</dbReference>
<evidence type="ECO:0000313" key="3">
    <source>
        <dbReference type="Proteomes" id="UP000254792"/>
    </source>
</evidence>
<proteinExistence type="predicted"/>
<feature type="compositionally biased region" description="Acidic residues" evidence="1">
    <location>
        <begin position="59"/>
        <end position="70"/>
    </location>
</feature>
<dbReference type="AlphaFoldDB" id="A0A345Z3P0"/>
<feature type="region of interest" description="Disordered" evidence="1">
    <location>
        <begin position="48"/>
        <end position="70"/>
    </location>
</feature>
<dbReference type="KEGG" id="salx:SALLE_v1c05450"/>
<accession>A0A345Z3P0</accession>
<sequence length="70" mass="8427">MKINSLDKQKQVFSDKMVQEDKKVRFEPKNDIKTPVFGINDLNKMNLDQFKEKPLNKDEDSDFDDWFEED</sequence>
<name>A0A345Z3P0_9MOLU</name>
<dbReference type="RefSeq" id="WP_115558127.1">
    <property type="nucleotide sequence ID" value="NZ_CP031376.1"/>
</dbReference>